<evidence type="ECO:0000256" key="2">
    <source>
        <dbReference type="ARBA" id="ARBA00022692"/>
    </source>
</evidence>
<evidence type="ECO:0000256" key="4">
    <source>
        <dbReference type="ARBA" id="ARBA00023136"/>
    </source>
</evidence>
<reference evidence="7" key="1">
    <citation type="journal article" date="2023" name="Mol. Biol. Evol.">
        <title>Third-Generation Sequencing Reveals the Adaptive Role of the Epigenome in Three Deep-Sea Polychaetes.</title>
        <authorList>
            <person name="Perez M."/>
            <person name="Aroh O."/>
            <person name="Sun Y."/>
            <person name="Lan Y."/>
            <person name="Juniper S.K."/>
            <person name="Young C.R."/>
            <person name="Angers B."/>
            <person name="Qian P.Y."/>
        </authorList>
    </citation>
    <scope>NUCLEOTIDE SEQUENCE</scope>
    <source>
        <strain evidence="7">P08H-3</strain>
    </source>
</reference>
<dbReference type="Proteomes" id="UP001208570">
    <property type="component" value="Unassembled WGS sequence"/>
</dbReference>
<dbReference type="GO" id="GO:0016020">
    <property type="term" value="C:membrane"/>
    <property type="evidence" value="ECO:0007669"/>
    <property type="project" value="UniProtKB-SubCell"/>
</dbReference>
<keyword evidence="3 5" id="KW-1133">Transmembrane helix</keyword>
<proteinExistence type="predicted"/>
<evidence type="ECO:0000313" key="7">
    <source>
        <dbReference type="EMBL" id="KAK2163364.1"/>
    </source>
</evidence>
<evidence type="ECO:0000259" key="6">
    <source>
        <dbReference type="Pfam" id="PF03151"/>
    </source>
</evidence>
<feature type="transmembrane region" description="Helical" evidence="5">
    <location>
        <begin position="198"/>
        <end position="220"/>
    </location>
</feature>
<protein>
    <recommendedName>
        <fullName evidence="6">Sugar phosphate transporter domain-containing protein</fullName>
    </recommendedName>
</protein>
<dbReference type="InterPro" id="IPR050186">
    <property type="entry name" value="TPT_transporter"/>
</dbReference>
<dbReference type="Pfam" id="PF03151">
    <property type="entry name" value="TPT"/>
    <property type="match status" value="1"/>
</dbReference>
<organism evidence="7 8">
    <name type="scientific">Paralvinella palmiformis</name>
    <dbReference type="NCBI Taxonomy" id="53620"/>
    <lineage>
        <taxon>Eukaryota</taxon>
        <taxon>Metazoa</taxon>
        <taxon>Spiralia</taxon>
        <taxon>Lophotrochozoa</taxon>
        <taxon>Annelida</taxon>
        <taxon>Polychaeta</taxon>
        <taxon>Sedentaria</taxon>
        <taxon>Canalipalpata</taxon>
        <taxon>Terebellida</taxon>
        <taxon>Terebelliformia</taxon>
        <taxon>Alvinellidae</taxon>
        <taxon>Paralvinella</taxon>
    </lineage>
</organism>
<dbReference type="EMBL" id="JAODUP010000081">
    <property type="protein sequence ID" value="KAK2163364.1"/>
    <property type="molecule type" value="Genomic_DNA"/>
</dbReference>
<comment type="subcellular location">
    <subcellularLocation>
        <location evidence="1">Membrane</location>
        <topology evidence="1">Multi-pass membrane protein</topology>
    </subcellularLocation>
</comment>
<feature type="transmembrane region" description="Helical" evidence="5">
    <location>
        <begin position="147"/>
        <end position="170"/>
    </location>
</feature>
<keyword evidence="8" id="KW-1185">Reference proteome</keyword>
<sequence length="391" mass="44111">MPMVFHSRHTGFPVIMEDGQVVQKLGDSEHPAMVGDSVTTHIQMNSLDSRVIKARVASDNKLEEPTVSQGLLSSKAFFILFLWYFFSAITLFLNKYIVVMLKADTVLLATVQMISTTIMGLFNMFYPCGMYRPVQREGSRGFKFYRNMALVGCTRFLVVFLGLVALKYVAVSFTETVKSSAPLFTVFMSRFMLGEHNGPFVLCSLIPIMSGLALCSAYELSFNIEGFISALGTNISECMQFVLSKLFISGDKHKVTPAEFQFYTCFASCILQTPVCLMLVDYKAVMKTDWYMMALMMFNGISYHYQTMMAWVLMSFVSPVTHSVCNTVKRAILIWLSVLIFGNPVTFLSGLGTCIVTLGVFMYNKARGYEQSRRNLTVRYDVANHKEIQKL</sequence>
<accession>A0AAD9K245</accession>
<gene>
    <name evidence="7" type="ORF">LSH36_81g07034</name>
</gene>
<evidence type="ECO:0000256" key="3">
    <source>
        <dbReference type="ARBA" id="ARBA00022989"/>
    </source>
</evidence>
<evidence type="ECO:0000256" key="5">
    <source>
        <dbReference type="SAM" id="Phobius"/>
    </source>
</evidence>
<feature type="transmembrane region" description="Helical" evidence="5">
    <location>
        <begin position="332"/>
        <end position="363"/>
    </location>
</feature>
<dbReference type="PANTHER" id="PTHR11132">
    <property type="entry name" value="SOLUTE CARRIER FAMILY 35"/>
    <property type="match status" value="1"/>
</dbReference>
<evidence type="ECO:0000313" key="8">
    <source>
        <dbReference type="Proteomes" id="UP001208570"/>
    </source>
</evidence>
<keyword evidence="4 5" id="KW-0472">Membrane</keyword>
<comment type="caution">
    <text evidence="7">The sequence shown here is derived from an EMBL/GenBank/DDBJ whole genome shotgun (WGS) entry which is preliminary data.</text>
</comment>
<name>A0AAD9K245_9ANNE</name>
<feature type="transmembrane region" description="Helical" evidence="5">
    <location>
        <begin position="106"/>
        <end position="126"/>
    </location>
</feature>
<dbReference type="AlphaFoldDB" id="A0AAD9K245"/>
<keyword evidence="2 5" id="KW-0812">Transmembrane</keyword>
<dbReference type="InterPro" id="IPR004853">
    <property type="entry name" value="Sugar_P_trans_dom"/>
</dbReference>
<feature type="domain" description="Sugar phosphate transporter" evidence="6">
    <location>
        <begin position="77"/>
        <end position="364"/>
    </location>
</feature>
<feature type="transmembrane region" description="Helical" evidence="5">
    <location>
        <begin position="260"/>
        <end position="280"/>
    </location>
</feature>
<feature type="transmembrane region" description="Helical" evidence="5">
    <location>
        <begin position="76"/>
        <end position="94"/>
    </location>
</feature>
<feature type="transmembrane region" description="Helical" evidence="5">
    <location>
        <begin position="292"/>
        <end position="312"/>
    </location>
</feature>
<evidence type="ECO:0000256" key="1">
    <source>
        <dbReference type="ARBA" id="ARBA00004141"/>
    </source>
</evidence>